<comment type="subcellular location">
    <subcellularLocation>
        <location evidence="1">Cytoplasm</location>
        <location evidence="1">Cytoskeleton</location>
        <location evidence="1">Cilium axoneme</location>
    </subcellularLocation>
</comment>
<name>A0A0D2N1W3_9CHLO</name>
<comment type="similarity">
    <text evidence="7">Belongs to the tilB family.</text>
</comment>
<dbReference type="KEGG" id="mng:MNEG_1456"/>
<dbReference type="InterPro" id="IPR001611">
    <property type="entry name" value="Leu-rich_rpt"/>
</dbReference>
<dbReference type="PANTHER" id="PTHR18849">
    <property type="entry name" value="LEUCINE RICH REPEAT PROTEIN"/>
    <property type="match status" value="1"/>
</dbReference>
<evidence type="ECO:0000256" key="6">
    <source>
        <dbReference type="ARBA" id="ARBA00023273"/>
    </source>
</evidence>
<reference evidence="10 11" key="1">
    <citation type="journal article" date="2013" name="BMC Genomics">
        <title>Reconstruction of the lipid metabolism for the microalga Monoraphidium neglectum from its genome sequence reveals characteristics suitable for biofuel production.</title>
        <authorList>
            <person name="Bogen C."/>
            <person name="Al-Dilaimi A."/>
            <person name="Albersmeier A."/>
            <person name="Wichmann J."/>
            <person name="Grundmann M."/>
            <person name="Rupp O."/>
            <person name="Lauersen K.J."/>
            <person name="Blifernez-Klassen O."/>
            <person name="Kalinowski J."/>
            <person name="Goesmann A."/>
            <person name="Mussgnug J.H."/>
            <person name="Kruse O."/>
        </authorList>
    </citation>
    <scope>NUCLEOTIDE SEQUENCE [LARGE SCALE GENOMIC DNA]</scope>
    <source>
        <strain evidence="10 11">SAG 48.87</strain>
    </source>
</reference>
<evidence type="ECO:0000256" key="7">
    <source>
        <dbReference type="ARBA" id="ARBA00049982"/>
    </source>
</evidence>
<dbReference type="InterPro" id="IPR056496">
    <property type="entry name" value="CS_DNAAF11_C"/>
</dbReference>
<keyword evidence="11" id="KW-1185">Reference proteome</keyword>
<evidence type="ECO:0000256" key="5">
    <source>
        <dbReference type="ARBA" id="ARBA00023069"/>
    </source>
</evidence>
<dbReference type="GO" id="GO:0005930">
    <property type="term" value="C:axoneme"/>
    <property type="evidence" value="ECO:0007669"/>
    <property type="project" value="UniProtKB-SubCell"/>
</dbReference>
<keyword evidence="6" id="KW-0966">Cell projection</keyword>
<evidence type="ECO:0000259" key="9">
    <source>
        <dbReference type="Pfam" id="PF23602"/>
    </source>
</evidence>
<dbReference type="Gene3D" id="3.80.10.10">
    <property type="entry name" value="Ribonuclease Inhibitor"/>
    <property type="match status" value="1"/>
</dbReference>
<dbReference type="RefSeq" id="XP_013905511.1">
    <property type="nucleotide sequence ID" value="XM_014050057.1"/>
</dbReference>
<keyword evidence="2" id="KW-0963">Cytoplasm</keyword>
<dbReference type="PROSITE" id="PS51450">
    <property type="entry name" value="LRR"/>
    <property type="match status" value="2"/>
</dbReference>
<dbReference type="Proteomes" id="UP000054498">
    <property type="component" value="Unassembled WGS sequence"/>
</dbReference>
<protein>
    <submittedName>
        <fullName evidence="10">Leucine rich repeat containing 6</fullName>
        <ecNumber evidence="10">3.1.1.3</ecNumber>
    </submittedName>
</protein>
<proteinExistence type="inferred from homology"/>
<dbReference type="InterPro" id="IPR032675">
    <property type="entry name" value="LRR_dom_sf"/>
</dbReference>
<dbReference type="AlphaFoldDB" id="A0A0D2N1W3"/>
<evidence type="ECO:0000256" key="1">
    <source>
        <dbReference type="ARBA" id="ARBA00004430"/>
    </source>
</evidence>
<dbReference type="PANTHER" id="PTHR18849:SF0">
    <property type="entry name" value="CILIA- AND FLAGELLA-ASSOCIATED PROTEIN 410-RELATED"/>
    <property type="match status" value="1"/>
</dbReference>
<evidence type="ECO:0000256" key="3">
    <source>
        <dbReference type="ARBA" id="ARBA00022614"/>
    </source>
</evidence>
<dbReference type="Pfam" id="PF14580">
    <property type="entry name" value="LRR_9"/>
    <property type="match status" value="1"/>
</dbReference>
<feature type="region of interest" description="Disordered" evidence="8">
    <location>
        <begin position="230"/>
        <end position="260"/>
    </location>
</feature>
<evidence type="ECO:0000256" key="8">
    <source>
        <dbReference type="SAM" id="MobiDB-lite"/>
    </source>
</evidence>
<dbReference type="STRING" id="145388.A0A0D2N1W3"/>
<dbReference type="SUPFAM" id="SSF52058">
    <property type="entry name" value="L domain-like"/>
    <property type="match status" value="1"/>
</dbReference>
<evidence type="ECO:0000256" key="2">
    <source>
        <dbReference type="ARBA" id="ARBA00022490"/>
    </source>
</evidence>
<dbReference type="GO" id="GO:0004806">
    <property type="term" value="F:triacylglycerol lipase activity"/>
    <property type="evidence" value="ECO:0007669"/>
    <property type="project" value="UniProtKB-EC"/>
</dbReference>
<keyword evidence="4" id="KW-0677">Repeat</keyword>
<evidence type="ECO:0000313" key="10">
    <source>
        <dbReference type="EMBL" id="KIZ06492.1"/>
    </source>
</evidence>
<gene>
    <name evidence="10" type="ORF">MNEG_1456</name>
</gene>
<dbReference type="Pfam" id="PF23602">
    <property type="entry name" value="CS_DNAAF11_C"/>
    <property type="match status" value="1"/>
</dbReference>
<dbReference type="EC" id="3.1.1.3" evidence="10"/>
<keyword evidence="10" id="KW-0378">Hydrolase</keyword>
<keyword evidence="5" id="KW-0969">Cilium</keyword>
<feature type="domain" description="Dynein axonemal assembly factor 11-like CS" evidence="9">
    <location>
        <begin position="253"/>
        <end position="331"/>
    </location>
</feature>
<accession>A0A0D2N1W3</accession>
<keyword evidence="3" id="KW-0433">Leucine-rich repeat</keyword>
<sequence length="338" mass="37618">MGRITERMIRSRAEHNEGLLATLEEVALHQQNIERIELLGRLCPKLRILYLQNNLISKIENLHKLKDLHYLNLAVNNITKVQNLQRCESLSKLDLTVNFIPKAGLLSLPSLAGLHALRELFLVGNPCADWPGYREYVVGSLPQLTRLDGQDVRPSERIAARQALPQLQARLHDELRAEGADLDAAAACEDDGGADAAADGEVAETGYVDENGEMRRPWCPATRILEHREAEKAEREAQQKKAAGAEDPFAPPPAPPRLEDFPALAEGEVPRQRNEGKWEFRMDESEDGAALLLEVHVGRYVDTSLVKADVRPTFVRLLIKGRLLQLTLPEEGGHGRAS</sequence>
<dbReference type="EMBL" id="KK100365">
    <property type="protein sequence ID" value="KIZ06492.1"/>
    <property type="molecule type" value="Genomic_DNA"/>
</dbReference>
<dbReference type="FunFam" id="3.80.10.10:FF:000052">
    <property type="entry name" value="Leucine rich repeat containing 6"/>
    <property type="match status" value="1"/>
</dbReference>
<dbReference type="GeneID" id="25732134"/>
<dbReference type="SMART" id="SM00365">
    <property type="entry name" value="LRR_SD22"/>
    <property type="match status" value="2"/>
</dbReference>
<organism evidence="10 11">
    <name type="scientific">Monoraphidium neglectum</name>
    <dbReference type="NCBI Taxonomy" id="145388"/>
    <lineage>
        <taxon>Eukaryota</taxon>
        <taxon>Viridiplantae</taxon>
        <taxon>Chlorophyta</taxon>
        <taxon>core chlorophytes</taxon>
        <taxon>Chlorophyceae</taxon>
        <taxon>CS clade</taxon>
        <taxon>Sphaeropleales</taxon>
        <taxon>Selenastraceae</taxon>
        <taxon>Monoraphidium</taxon>
    </lineage>
</organism>
<evidence type="ECO:0000256" key="4">
    <source>
        <dbReference type="ARBA" id="ARBA00022737"/>
    </source>
</evidence>
<dbReference type="OrthoDB" id="10250990at2759"/>
<feature type="compositionally biased region" description="Basic and acidic residues" evidence="8">
    <location>
        <begin position="230"/>
        <end position="239"/>
    </location>
</feature>
<evidence type="ECO:0000313" key="11">
    <source>
        <dbReference type="Proteomes" id="UP000054498"/>
    </source>
</evidence>